<comment type="caution">
    <text evidence="10">The sequence shown here is derived from an EMBL/GenBank/DDBJ whole genome shotgun (WGS) entry which is preliminary data.</text>
</comment>
<evidence type="ECO:0000256" key="1">
    <source>
        <dbReference type="ARBA" id="ARBA00004733"/>
    </source>
</evidence>
<keyword evidence="4 8" id="KW-0822">Tryptophan biosynthesis</keyword>
<evidence type="ECO:0000256" key="6">
    <source>
        <dbReference type="ARBA" id="ARBA00023239"/>
    </source>
</evidence>
<dbReference type="CDD" id="cd04724">
    <property type="entry name" value="Tryptophan_synthase_alpha"/>
    <property type="match status" value="1"/>
</dbReference>
<comment type="subunit">
    <text evidence="2 8">Tetramer of two alpha and two beta chains.</text>
</comment>
<dbReference type="GO" id="GO:0004834">
    <property type="term" value="F:tryptophan synthase activity"/>
    <property type="evidence" value="ECO:0007669"/>
    <property type="project" value="UniProtKB-UniRule"/>
</dbReference>
<dbReference type="PANTHER" id="PTHR43406">
    <property type="entry name" value="TRYPTOPHAN SYNTHASE, ALPHA CHAIN"/>
    <property type="match status" value="1"/>
</dbReference>
<evidence type="ECO:0000313" key="10">
    <source>
        <dbReference type="EMBL" id="MDE1205931.1"/>
    </source>
</evidence>
<feature type="active site" description="Proton acceptor" evidence="8">
    <location>
        <position position="46"/>
    </location>
</feature>
<keyword evidence="11" id="KW-1185">Reference proteome</keyword>
<evidence type="ECO:0000256" key="9">
    <source>
        <dbReference type="RuleBase" id="RU003662"/>
    </source>
</evidence>
<comment type="catalytic activity">
    <reaction evidence="7 8">
        <text>(1S,2R)-1-C-(indol-3-yl)glycerol 3-phosphate + L-serine = D-glyceraldehyde 3-phosphate + L-tryptophan + H2O</text>
        <dbReference type="Rhea" id="RHEA:10532"/>
        <dbReference type="ChEBI" id="CHEBI:15377"/>
        <dbReference type="ChEBI" id="CHEBI:33384"/>
        <dbReference type="ChEBI" id="CHEBI:57912"/>
        <dbReference type="ChEBI" id="CHEBI:58866"/>
        <dbReference type="ChEBI" id="CHEBI:59776"/>
        <dbReference type="EC" id="4.2.1.20"/>
    </reaction>
</comment>
<evidence type="ECO:0000256" key="2">
    <source>
        <dbReference type="ARBA" id="ARBA00011270"/>
    </source>
</evidence>
<dbReference type="PANTHER" id="PTHR43406:SF1">
    <property type="entry name" value="TRYPTOPHAN SYNTHASE ALPHA CHAIN, CHLOROPLASTIC"/>
    <property type="match status" value="1"/>
</dbReference>
<dbReference type="Gene3D" id="3.20.20.70">
    <property type="entry name" value="Aldolase class I"/>
    <property type="match status" value="1"/>
</dbReference>
<protein>
    <recommendedName>
        <fullName evidence="8">Tryptophan synthase alpha chain</fullName>
        <ecNumber evidence="8">4.2.1.20</ecNumber>
    </recommendedName>
</protein>
<name>A0A9X4IP50_9FLAO</name>
<dbReference type="SUPFAM" id="SSF51366">
    <property type="entry name" value="Ribulose-phoshate binding barrel"/>
    <property type="match status" value="1"/>
</dbReference>
<proteinExistence type="inferred from homology"/>
<dbReference type="HAMAP" id="MF_00131">
    <property type="entry name" value="Trp_synth_alpha"/>
    <property type="match status" value="1"/>
</dbReference>
<dbReference type="AlphaFoldDB" id="A0A9X4IP50"/>
<dbReference type="InterPro" id="IPR013785">
    <property type="entry name" value="Aldolase_TIM"/>
</dbReference>
<dbReference type="InterPro" id="IPR018204">
    <property type="entry name" value="Trp_synthase_alpha_AS"/>
</dbReference>
<dbReference type="EC" id="4.2.1.20" evidence="8"/>
<dbReference type="RefSeq" id="WP_274639264.1">
    <property type="nucleotide sequence ID" value="NZ_JAIWJY010000002.1"/>
</dbReference>
<evidence type="ECO:0000256" key="3">
    <source>
        <dbReference type="ARBA" id="ARBA00022605"/>
    </source>
</evidence>
<dbReference type="InterPro" id="IPR011060">
    <property type="entry name" value="RibuloseP-bd_barrel"/>
</dbReference>
<comment type="pathway">
    <text evidence="1 8">Amino-acid biosynthesis; L-tryptophan biosynthesis; L-tryptophan from chorismate: step 5/5.</text>
</comment>
<dbReference type="Proteomes" id="UP001149303">
    <property type="component" value="Unassembled WGS sequence"/>
</dbReference>
<evidence type="ECO:0000256" key="4">
    <source>
        <dbReference type="ARBA" id="ARBA00022822"/>
    </source>
</evidence>
<evidence type="ECO:0000256" key="8">
    <source>
        <dbReference type="HAMAP-Rule" id="MF_00131"/>
    </source>
</evidence>
<keyword evidence="3 8" id="KW-0028">Amino-acid biosynthesis</keyword>
<comment type="similarity">
    <text evidence="8 9">Belongs to the TrpA family.</text>
</comment>
<accession>A0A9X4IP50</accession>
<evidence type="ECO:0000256" key="7">
    <source>
        <dbReference type="ARBA" id="ARBA00049047"/>
    </source>
</evidence>
<evidence type="ECO:0000313" key="11">
    <source>
        <dbReference type="Proteomes" id="UP001149303"/>
    </source>
</evidence>
<sequence>MNSIQDIFNQKENDLLSIFFTAGFPKLDDTTKIITELSNSGVNFIEVGLPYSDPLADGPTIQYSSDVALKNGMNLDVVFKQLESIKDSNTTPLVLMGYLNQIIKYGEDKFCKKVKDCGIDTVIIPDLPMVEYENHYQQLFKNYGITNVFLITPHTSDERIRKIDSLSDAFIYVVASASITGAKGEVSEEQINYFKRIQAMNLQSKLIVGFGISDHKTFSTACEYANGAIIGSAFIKELEKKGVEGIGDFVKTVKNC</sequence>
<keyword evidence="5 8" id="KW-0057">Aromatic amino acid biosynthesis</keyword>
<feature type="active site" description="Proton acceptor" evidence="8">
    <location>
        <position position="57"/>
    </location>
</feature>
<organism evidence="10 11">
    <name type="scientific">Tenacibaculum larymnensis</name>
    <dbReference type="NCBI Taxonomy" id="2878201"/>
    <lineage>
        <taxon>Bacteria</taxon>
        <taxon>Pseudomonadati</taxon>
        <taxon>Bacteroidota</taxon>
        <taxon>Flavobacteriia</taxon>
        <taxon>Flavobacteriales</taxon>
        <taxon>Flavobacteriaceae</taxon>
        <taxon>Tenacibaculum</taxon>
    </lineage>
</organism>
<gene>
    <name evidence="8 10" type="primary">trpA</name>
    <name evidence="10" type="ORF">LCI24_03900</name>
</gene>
<keyword evidence="6 8" id="KW-0456">Lyase</keyword>
<dbReference type="EMBL" id="JAIWJY010000002">
    <property type="protein sequence ID" value="MDE1205931.1"/>
    <property type="molecule type" value="Genomic_DNA"/>
</dbReference>
<dbReference type="InterPro" id="IPR002028">
    <property type="entry name" value="Trp_synthase_suA"/>
</dbReference>
<dbReference type="GO" id="GO:0005829">
    <property type="term" value="C:cytosol"/>
    <property type="evidence" value="ECO:0007669"/>
    <property type="project" value="TreeGrafter"/>
</dbReference>
<evidence type="ECO:0000256" key="5">
    <source>
        <dbReference type="ARBA" id="ARBA00023141"/>
    </source>
</evidence>
<comment type="function">
    <text evidence="8">The alpha subunit is responsible for the aldol cleavage of indoleglycerol phosphate to indole and glyceraldehyde 3-phosphate.</text>
</comment>
<dbReference type="NCBIfam" id="TIGR00262">
    <property type="entry name" value="trpA"/>
    <property type="match status" value="1"/>
</dbReference>
<reference evidence="10" key="1">
    <citation type="submission" date="2021-09" db="EMBL/GenBank/DDBJ databases">
        <authorList>
            <person name="Smyrli M."/>
        </authorList>
    </citation>
    <scope>NUCLEOTIDE SEQUENCE</scope>
    <source>
        <strain evidence="10">LAR25</strain>
    </source>
</reference>
<dbReference type="Pfam" id="PF00290">
    <property type="entry name" value="Trp_syntA"/>
    <property type="match status" value="1"/>
</dbReference>
<dbReference type="PROSITE" id="PS00167">
    <property type="entry name" value="TRP_SYNTHASE_ALPHA"/>
    <property type="match status" value="1"/>
</dbReference>